<dbReference type="EMBL" id="JANRMS010000546">
    <property type="protein sequence ID" value="KAJ3538005.1"/>
    <property type="molecule type" value="Genomic_DNA"/>
</dbReference>
<proteinExistence type="predicted"/>
<evidence type="ECO:0000313" key="1">
    <source>
        <dbReference type="EMBL" id="KAJ3538005.1"/>
    </source>
</evidence>
<sequence>MPAPTPPASRGTVKQKLENLQDWSAEARFVPRQYESTETRHDHTIRGLHRAREILRFHHVPARVVFQPGGIFSQVTANYADGSATKKVNQRSAIAIRGITEFLSERMRKFTDDLGYLPRFRFPEPTSPPPSDLVRDSEPLGDHPESIGNPEYLLTWADFGLGPGSRFVFEPRTPRTSRHRQATLDSAPPPFTPGSGKRNDPYDLTSIHLDSPSTRTRRRPAQTLRIPAALEDEDEVDQPIASPTRKAVARDQSSIPSTKRRRVEVPDGLMAKLQQVAEDESLGQETSQHAAQYRKILGLLIEIQTSPEQTGLDKALEQLEGQGENELVFVGREDHSAGEKGED</sequence>
<accession>A0ACC1SET4</accession>
<keyword evidence="2" id="KW-1185">Reference proteome</keyword>
<name>A0ACC1SET4_9HYPO</name>
<reference evidence="1" key="1">
    <citation type="submission" date="2022-08" db="EMBL/GenBank/DDBJ databases">
        <title>Genome Sequence of Fusarium decemcellulare.</title>
        <authorList>
            <person name="Buettner E."/>
        </authorList>
    </citation>
    <scope>NUCLEOTIDE SEQUENCE</scope>
    <source>
        <strain evidence="1">Babe19</strain>
    </source>
</reference>
<organism evidence="1 2">
    <name type="scientific">Fusarium decemcellulare</name>
    <dbReference type="NCBI Taxonomy" id="57161"/>
    <lineage>
        <taxon>Eukaryota</taxon>
        <taxon>Fungi</taxon>
        <taxon>Dikarya</taxon>
        <taxon>Ascomycota</taxon>
        <taxon>Pezizomycotina</taxon>
        <taxon>Sordariomycetes</taxon>
        <taxon>Hypocreomycetidae</taxon>
        <taxon>Hypocreales</taxon>
        <taxon>Nectriaceae</taxon>
        <taxon>Fusarium</taxon>
        <taxon>Fusarium decemcellulare species complex</taxon>
    </lineage>
</organism>
<gene>
    <name evidence="1" type="ORF">NM208_g6087</name>
</gene>
<comment type="caution">
    <text evidence="1">The sequence shown here is derived from an EMBL/GenBank/DDBJ whole genome shotgun (WGS) entry which is preliminary data.</text>
</comment>
<dbReference type="Proteomes" id="UP001148629">
    <property type="component" value="Unassembled WGS sequence"/>
</dbReference>
<evidence type="ECO:0000313" key="2">
    <source>
        <dbReference type="Proteomes" id="UP001148629"/>
    </source>
</evidence>
<protein>
    <submittedName>
        <fullName evidence="1">Uncharacterized protein</fullName>
    </submittedName>
</protein>